<gene>
    <name evidence="1" type="ORF">Bpfe_030543</name>
</gene>
<accession>A0AAD8APK6</accession>
<protein>
    <submittedName>
        <fullName evidence="1">Uncharacterized protein</fullName>
    </submittedName>
</protein>
<evidence type="ECO:0000313" key="1">
    <source>
        <dbReference type="EMBL" id="KAK0040030.1"/>
    </source>
</evidence>
<organism evidence="1 2">
    <name type="scientific">Biomphalaria pfeifferi</name>
    <name type="common">Bloodfluke planorb</name>
    <name type="synonym">Freshwater snail</name>
    <dbReference type="NCBI Taxonomy" id="112525"/>
    <lineage>
        <taxon>Eukaryota</taxon>
        <taxon>Metazoa</taxon>
        <taxon>Spiralia</taxon>
        <taxon>Lophotrochozoa</taxon>
        <taxon>Mollusca</taxon>
        <taxon>Gastropoda</taxon>
        <taxon>Heterobranchia</taxon>
        <taxon>Euthyneura</taxon>
        <taxon>Panpulmonata</taxon>
        <taxon>Hygrophila</taxon>
        <taxon>Lymnaeoidea</taxon>
        <taxon>Planorbidae</taxon>
        <taxon>Biomphalaria</taxon>
    </lineage>
</organism>
<comment type="caution">
    <text evidence="1">The sequence shown here is derived from an EMBL/GenBank/DDBJ whole genome shotgun (WGS) entry which is preliminary data.</text>
</comment>
<reference evidence="1" key="1">
    <citation type="journal article" date="2023" name="PLoS Negl. Trop. Dis.">
        <title>A genome sequence for Biomphalaria pfeifferi, the major vector snail for the human-infecting parasite Schistosoma mansoni.</title>
        <authorList>
            <person name="Bu L."/>
            <person name="Lu L."/>
            <person name="Laidemitt M.R."/>
            <person name="Zhang S.M."/>
            <person name="Mutuku M."/>
            <person name="Mkoji G."/>
            <person name="Steinauer M."/>
            <person name="Loker E.S."/>
        </authorList>
    </citation>
    <scope>NUCLEOTIDE SEQUENCE</scope>
    <source>
        <tissue evidence="1">Whole Snail</tissue>
    </source>
</reference>
<dbReference type="AlphaFoldDB" id="A0AAD8APK6"/>
<dbReference type="EMBL" id="JASAOG010000363">
    <property type="protein sequence ID" value="KAK0040030.1"/>
    <property type="molecule type" value="Genomic_DNA"/>
</dbReference>
<proteinExistence type="predicted"/>
<name>A0AAD8APK6_BIOPF</name>
<dbReference type="Proteomes" id="UP001233172">
    <property type="component" value="Unassembled WGS sequence"/>
</dbReference>
<reference evidence="1" key="2">
    <citation type="submission" date="2023-04" db="EMBL/GenBank/DDBJ databases">
        <authorList>
            <person name="Bu L."/>
            <person name="Lu L."/>
            <person name="Laidemitt M.R."/>
            <person name="Zhang S.M."/>
            <person name="Mutuku M."/>
            <person name="Mkoji G."/>
            <person name="Steinauer M."/>
            <person name="Loker E.S."/>
        </authorList>
    </citation>
    <scope>NUCLEOTIDE SEQUENCE</scope>
    <source>
        <strain evidence="1">KasaAsao</strain>
        <tissue evidence="1">Whole Snail</tissue>
    </source>
</reference>
<evidence type="ECO:0000313" key="2">
    <source>
        <dbReference type="Proteomes" id="UP001233172"/>
    </source>
</evidence>
<sequence length="91" mass="10332">IIKSTNNAFRIIMYWYSPFSSTTGLENEGFPCVVDKLQNIVLLSLQRTITHSKRCALVRMSKKVRLRKVVDGCNAFGGRIIQDDLKSSCSY</sequence>
<feature type="non-terminal residue" evidence="1">
    <location>
        <position position="1"/>
    </location>
</feature>
<keyword evidence="2" id="KW-1185">Reference proteome</keyword>